<dbReference type="Gene3D" id="1.10.1660.10">
    <property type="match status" value="1"/>
</dbReference>
<dbReference type="RefSeq" id="WP_091115857.1">
    <property type="nucleotide sequence ID" value="NZ_BKAF01000052.1"/>
</dbReference>
<organism evidence="2 3">
    <name type="scientific">Nocardioides psychrotolerans</name>
    <dbReference type="NCBI Taxonomy" id="1005945"/>
    <lineage>
        <taxon>Bacteria</taxon>
        <taxon>Bacillati</taxon>
        <taxon>Actinomycetota</taxon>
        <taxon>Actinomycetes</taxon>
        <taxon>Propionibacteriales</taxon>
        <taxon>Nocardioidaceae</taxon>
        <taxon>Nocardioides</taxon>
    </lineage>
</organism>
<dbReference type="InterPro" id="IPR041657">
    <property type="entry name" value="HTH_17"/>
</dbReference>
<name>A0A1I3MC27_9ACTN</name>
<sequence length="70" mass="7775">MADSLLDIEEVSARTTVPVGTLRYWRHLGTTGPRSTRIGRRVVYRESEVEAWIEAQFANAVGDDLQAAGQ</sequence>
<proteinExistence type="predicted"/>
<dbReference type="SUPFAM" id="SSF46955">
    <property type="entry name" value="Putative DNA-binding domain"/>
    <property type="match status" value="1"/>
</dbReference>
<dbReference type="Pfam" id="PF12728">
    <property type="entry name" value="HTH_17"/>
    <property type="match status" value="1"/>
</dbReference>
<dbReference type="InterPro" id="IPR009061">
    <property type="entry name" value="DNA-bd_dom_put_sf"/>
</dbReference>
<protein>
    <submittedName>
        <fullName evidence="2">Transcriptional regulator, AlpA family</fullName>
    </submittedName>
</protein>
<dbReference type="Proteomes" id="UP000198649">
    <property type="component" value="Unassembled WGS sequence"/>
</dbReference>
<evidence type="ECO:0000259" key="1">
    <source>
        <dbReference type="Pfam" id="PF12728"/>
    </source>
</evidence>
<dbReference type="STRING" id="1005945.SAMN05216561_11543"/>
<dbReference type="AlphaFoldDB" id="A0A1I3MC27"/>
<gene>
    <name evidence="2" type="ORF">SAMN05216561_11543</name>
</gene>
<feature type="domain" description="Helix-turn-helix" evidence="1">
    <location>
        <begin position="5"/>
        <end position="56"/>
    </location>
</feature>
<dbReference type="EMBL" id="FOQG01000015">
    <property type="protein sequence ID" value="SFI94538.1"/>
    <property type="molecule type" value="Genomic_DNA"/>
</dbReference>
<accession>A0A1I3MC27</accession>
<dbReference type="OrthoDB" id="4330189at2"/>
<reference evidence="2 3" key="1">
    <citation type="submission" date="2016-10" db="EMBL/GenBank/DDBJ databases">
        <authorList>
            <person name="de Groot N.N."/>
        </authorList>
    </citation>
    <scope>NUCLEOTIDE SEQUENCE [LARGE SCALE GENOMIC DNA]</scope>
    <source>
        <strain evidence="2 3">CGMCC 1.11156</strain>
    </source>
</reference>
<evidence type="ECO:0000313" key="2">
    <source>
        <dbReference type="EMBL" id="SFI94538.1"/>
    </source>
</evidence>
<evidence type="ECO:0000313" key="3">
    <source>
        <dbReference type="Proteomes" id="UP000198649"/>
    </source>
</evidence>
<keyword evidence="3" id="KW-1185">Reference proteome</keyword>